<keyword evidence="1" id="KW-1133">Transmembrane helix</keyword>
<sequence>MDLWYAKISYFAAFNWLRFFLFLGLIQNLRESFLSSGLNRASEESLIFIFSFLWQKSCIFFMFQQQES</sequence>
<keyword evidence="1" id="KW-0812">Transmembrane</keyword>
<proteinExistence type="predicted"/>
<protein>
    <submittedName>
        <fullName evidence="2">Uncharacterized protein</fullName>
    </submittedName>
</protein>
<feature type="transmembrane region" description="Helical" evidence="1">
    <location>
        <begin position="7"/>
        <end position="26"/>
    </location>
</feature>
<keyword evidence="1" id="KW-0472">Membrane</keyword>
<name>A0AAU9JFZ6_9CILI</name>
<evidence type="ECO:0000256" key="1">
    <source>
        <dbReference type="SAM" id="Phobius"/>
    </source>
</evidence>
<evidence type="ECO:0000313" key="3">
    <source>
        <dbReference type="Proteomes" id="UP001162131"/>
    </source>
</evidence>
<reference evidence="2" key="1">
    <citation type="submission" date="2021-09" db="EMBL/GenBank/DDBJ databases">
        <authorList>
            <consortium name="AG Swart"/>
            <person name="Singh M."/>
            <person name="Singh A."/>
            <person name="Seah K."/>
            <person name="Emmerich C."/>
        </authorList>
    </citation>
    <scope>NUCLEOTIDE SEQUENCE</scope>
    <source>
        <strain evidence="2">ATCC30299</strain>
    </source>
</reference>
<dbReference type="EMBL" id="CAJZBQ010000041">
    <property type="protein sequence ID" value="CAG9326966.1"/>
    <property type="molecule type" value="Genomic_DNA"/>
</dbReference>
<evidence type="ECO:0000313" key="2">
    <source>
        <dbReference type="EMBL" id="CAG9326966.1"/>
    </source>
</evidence>
<dbReference type="Proteomes" id="UP001162131">
    <property type="component" value="Unassembled WGS sequence"/>
</dbReference>
<gene>
    <name evidence="2" type="ORF">BSTOLATCC_MIC42225</name>
</gene>
<organism evidence="2 3">
    <name type="scientific">Blepharisma stoltei</name>
    <dbReference type="NCBI Taxonomy" id="1481888"/>
    <lineage>
        <taxon>Eukaryota</taxon>
        <taxon>Sar</taxon>
        <taxon>Alveolata</taxon>
        <taxon>Ciliophora</taxon>
        <taxon>Postciliodesmatophora</taxon>
        <taxon>Heterotrichea</taxon>
        <taxon>Heterotrichida</taxon>
        <taxon>Blepharismidae</taxon>
        <taxon>Blepharisma</taxon>
    </lineage>
</organism>
<accession>A0AAU9JFZ6</accession>
<keyword evidence="3" id="KW-1185">Reference proteome</keyword>
<dbReference type="AlphaFoldDB" id="A0AAU9JFZ6"/>
<comment type="caution">
    <text evidence="2">The sequence shown here is derived from an EMBL/GenBank/DDBJ whole genome shotgun (WGS) entry which is preliminary data.</text>
</comment>